<reference evidence="12 13" key="1">
    <citation type="journal article" date="2016" name="Mol. Biol. Evol.">
        <title>Comparative Genomics of Early-Diverging Mushroom-Forming Fungi Provides Insights into the Origins of Lignocellulose Decay Capabilities.</title>
        <authorList>
            <person name="Nagy L.G."/>
            <person name="Riley R."/>
            <person name="Tritt A."/>
            <person name="Adam C."/>
            <person name="Daum C."/>
            <person name="Floudas D."/>
            <person name="Sun H."/>
            <person name="Yadav J.S."/>
            <person name="Pangilinan J."/>
            <person name="Larsson K.H."/>
            <person name="Matsuura K."/>
            <person name="Barry K."/>
            <person name="Labutti K."/>
            <person name="Kuo R."/>
            <person name="Ohm R.A."/>
            <person name="Bhattacharya S.S."/>
            <person name="Shirouzu T."/>
            <person name="Yoshinaga Y."/>
            <person name="Martin F.M."/>
            <person name="Grigoriev I.V."/>
            <person name="Hibbett D.S."/>
        </authorList>
    </citation>
    <scope>NUCLEOTIDE SEQUENCE [LARGE SCALE GENOMIC DNA]</scope>
    <source>
        <strain evidence="12 13">HHB12733</strain>
    </source>
</reference>
<dbReference type="InterPro" id="IPR051421">
    <property type="entry name" value="RNA_Proc_DNA_Dmg_Regulator"/>
</dbReference>
<name>A0A165GDJ1_9BASI</name>
<comment type="subcellular location">
    <subcellularLocation>
        <location evidence="2">Cytoplasm</location>
    </subcellularLocation>
    <subcellularLocation>
        <location evidence="1">Nucleus</location>
    </subcellularLocation>
</comment>
<dbReference type="PANTHER" id="PTHR12786:SF1">
    <property type="entry name" value="SPLICING REGULATOR SDE2"/>
    <property type="match status" value="1"/>
</dbReference>
<dbReference type="AlphaFoldDB" id="A0A165GDJ1"/>
<dbReference type="OrthoDB" id="547031at2759"/>
<evidence type="ECO:0000256" key="4">
    <source>
        <dbReference type="ARBA" id="ARBA00022490"/>
    </source>
</evidence>
<feature type="region of interest" description="Disordered" evidence="9">
    <location>
        <begin position="205"/>
        <end position="228"/>
    </location>
</feature>
<keyword evidence="7" id="KW-0539">Nucleus</keyword>
<dbReference type="InterPro" id="IPR024974">
    <property type="entry name" value="Sde2_N"/>
</dbReference>
<dbReference type="InParanoid" id="A0A165GDJ1"/>
<dbReference type="GO" id="GO:0005737">
    <property type="term" value="C:cytoplasm"/>
    <property type="evidence" value="ECO:0007669"/>
    <property type="project" value="UniProtKB-SubCell"/>
</dbReference>
<evidence type="ECO:0000256" key="6">
    <source>
        <dbReference type="ARBA" id="ARBA00023187"/>
    </source>
</evidence>
<feature type="compositionally biased region" description="Polar residues" evidence="9">
    <location>
        <begin position="214"/>
        <end position="224"/>
    </location>
</feature>
<evidence type="ECO:0000256" key="8">
    <source>
        <dbReference type="ARBA" id="ARBA00023306"/>
    </source>
</evidence>
<organism evidence="12 13">
    <name type="scientific">Calocera cornea HHB12733</name>
    <dbReference type="NCBI Taxonomy" id="1353952"/>
    <lineage>
        <taxon>Eukaryota</taxon>
        <taxon>Fungi</taxon>
        <taxon>Dikarya</taxon>
        <taxon>Basidiomycota</taxon>
        <taxon>Agaricomycotina</taxon>
        <taxon>Dacrymycetes</taxon>
        <taxon>Dacrymycetales</taxon>
        <taxon>Dacrymycetaceae</taxon>
        <taxon>Calocera</taxon>
    </lineage>
</organism>
<dbReference type="Pfam" id="PF13019">
    <property type="entry name" value="Sde2_N_Ubi_yeast"/>
    <property type="match status" value="1"/>
</dbReference>
<evidence type="ECO:0000313" key="12">
    <source>
        <dbReference type="EMBL" id="KZT57932.1"/>
    </source>
</evidence>
<keyword evidence="6" id="KW-0508">mRNA splicing</keyword>
<dbReference type="Pfam" id="PF22782">
    <property type="entry name" value="SDE2"/>
    <property type="match status" value="1"/>
</dbReference>
<gene>
    <name evidence="12" type="ORF">CALCODRAFT_482784</name>
</gene>
<dbReference type="STRING" id="1353952.A0A165GDJ1"/>
<evidence type="ECO:0000256" key="5">
    <source>
        <dbReference type="ARBA" id="ARBA00022664"/>
    </source>
</evidence>
<dbReference type="FunCoup" id="A0A165GDJ1">
    <property type="interactions" value="164"/>
</dbReference>
<feature type="domain" description="Sde2 ubiquitin" evidence="10">
    <location>
        <begin position="4"/>
        <end position="79"/>
    </location>
</feature>
<dbReference type="Proteomes" id="UP000076842">
    <property type="component" value="Unassembled WGS sequence"/>
</dbReference>
<dbReference type="GO" id="GO:0006397">
    <property type="term" value="P:mRNA processing"/>
    <property type="evidence" value="ECO:0007669"/>
    <property type="project" value="UniProtKB-KW"/>
</dbReference>
<sequence length="260" mass="27467">MSTNLIFSTFPPYNTFNVYVPNDAPIADIPSYVSVRIPTAESLIYSLSSGAPLPSLDLPVSALAGDSTYVRLRATPRLRGGKGGFGSQLRAAGGRMSSQKTDNKDSCRDLSGRRLSTIKEAKKMAEYLESEPLRQKAAKEAQKAKLEKLERELGVVPGKTDVTQLEDTSVVAGKKHRFDDTEYLKQSEEIVDSVKNAVAAGLLKKRKKAKVSNGEEQANDTKTASAGGALNKAARGVVESAVTAPAAAVVGVVAGIAASA</sequence>
<dbReference type="GO" id="GO:0008380">
    <property type="term" value="P:RNA splicing"/>
    <property type="evidence" value="ECO:0007669"/>
    <property type="project" value="UniProtKB-KW"/>
</dbReference>
<keyword evidence="4" id="KW-0963">Cytoplasm</keyword>
<comment type="similarity">
    <text evidence="3">Belongs to the SDE2 family.</text>
</comment>
<evidence type="ECO:0000256" key="7">
    <source>
        <dbReference type="ARBA" id="ARBA00023242"/>
    </source>
</evidence>
<dbReference type="GO" id="GO:0005634">
    <property type="term" value="C:nucleus"/>
    <property type="evidence" value="ECO:0007669"/>
    <property type="project" value="UniProtKB-SubCell"/>
</dbReference>
<protein>
    <submittedName>
        <fullName evidence="12">Uncharacterized protein</fullName>
    </submittedName>
</protein>
<accession>A0A165GDJ1</accession>
<proteinExistence type="inferred from homology"/>
<evidence type="ECO:0000256" key="9">
    <source>
        <dbReference type="SAM" id="MobiDB-lite"/>
    </source>
</evidence>
<evidence type="ECO:0000256" key="1">
    <source>
        <dbReference type="ARBA" id="ARBA00004123"/>
    </source>
</evidence>
<keyword evidence="13" id="KW-1185">Reference proteome</keyword>
<keyword evidence="5" id="KW-0507">mRNA processing</keyword>
<dbReference type="EMBL" id="KV423957">
    <property type="protein sequence ID" value="KZT57932.1"/>
    <property type="molecule type" value="Genomic_DNA"/>
</dbReference>
<evidence type="ECO:0000259" key="10">
    <source>
        <dbReference type="Pfam" id="PF13019"/>
    </source>
</evidence>
<evidence type="ECO:0000313" key="13">
    <source>
        <dbReference type="Proteomes" id="UP000076842"/>
    </source>
</evidence>
<evidence type="ECO:0000259" key="11">
    <source>
        <dbReference type="Pfam" id="PF22782"/>
    </source>
</evidence>
<feature type="domain" description="SDE2-like" evidence="11">
    <location>
        <begin position="80"/>
        <end position="199"/>
    </location>
</feature>
<keyword evidence="8" id="KW-0131">Cell cycle</keyword>
<feature type="region of interest" description="Disordered" evidence="9">
    <location>
        <begin position="81"/>
        <end position="108"/>
    </location>
</feature>
<evidence type="ECO:0000256" key="3">
    <source>
        <dbReference type="ARBA" id="ARBA00008726"/>
    </source>
</evidence>
<evidence type="ECO:0000256" key="2">
    <source>
        <dbReference type="ARBA" id="ARBA00004496"/>
    </source>
</evidence>
<dbReference type="InterPro" id="IPR053822">
    <property type="entry name" value="SDE2-like_dom"/>
</dbReference>
<dbReference type="PANTHER" id="PTHR12786">
    <property type="entry name" value="SPLICING FACTOR SF3A-RELATED"/>
    <property type="match status" value="1"/>
</dbReference>